<organism evidence="3 4">
    <name type="scientific">Frankia umida</name>
    <dbReference type="NCBI Taxonomy" id="573489"/>
    <lineage>
        <taxon>Bacteria</taxon>
        <taxon>Bacillati</taxon>
        <taxon>Actinomycetota</taxon>
        <taxon>Actinomycetes</taxon>
        <taxon>Frankiales</taxon>
        <taxon>Frankiaceae</taxon>
        <taxon>Frankia</taxon>
    </lineage>
</organism>
<sequence>MDVHALPKDAGELRDYWLLTGLRPTPPIGAVVRSVEETYEALVAGIGIVLLAAGNAPLLDRAGVVTRPLVDGPRTQLALAWHRDDRREVVLDFVRACRDVVAASGTPAAGRRPSPHDRPDAET</sequence>
<comment type="caution">
    <text evidence="3">The sequence shown here is derived from an EMBL/GenBank/DDBJ whole genome shotgun (WGS) entry which is preliminary data.</text>
</comment>
<dbReference type="EMBL" id="JALKFT010000005">
    <property type="protein sequence ID" value="MCK9875510.1"/>
    <property type="molecule type" value="Genomic_DNA"/>
</dbReference>
<dbReference type="RefSeq" id="WP_248823951.1">
    <property type="nucleotide sequence ID" value="NZ_JALKFT010000005.1"/>
</dbReference>
<accession>A0ABT0JVE2</accession>
<reference evidence="3 4" key="1">
    <citation type="submission" date="2022-04" db="EMBL/GenBank/DDBJ databases">
        <title>Genome diversity in the genus Frankia.</title>
        <authorList>
            <person name="Carlos-Shanley C."/>
            <person name="Hahn D."/>
        </authorList>
    </citation>
    <scope>NUCLEOTIDE SEQUENCE [LARGE SCALE GENOMIC DNA]</scope>
    <source>
        <strain evidence="3 4">Ag45/Mut15</strain>
    </source>
</reference>
<feature type="region of interest" description="Disordered" evidence="1">
    <location>
        <begin position="104"/>
        <end position="123"/>
    </location>
</feature>
<protein>
    <submittedName>
        <fullName evidence="3">LysR substrate-binding domain-containing protein</fullName>
    </submittedName>
</protein>
<feature type="domain" description="LysR substrate-binding" evidence="2">
    <location>
        <begin position="10"/>
        <end position="100"/>
    </location>
</feature>
<gene>
    <name evidence="3" type="ORF">MXD59_06935</name>
</gene>
<evidence type="ECO:0000259" key="2">
    <source>
        <dbReference type="Pfam" id="PF03466"/>
    </source>
</evidence>
<keyword evidence="4" id="KW-1185">Reference proteome</keyword>
<evidence type="ECO:0000256" key="1">
    <source>
        <dbReference type="SAM" id="MobiDB-lite"/>
    </source>
</evidence>
<name>A0ABT0JVE2_9ACTN</name>
<feature type="compositionally biased region" description="Basic and acidic residues" evidence="1">
    <location>
        <begin position="114"/>
        <end position="123"/>
    </location>
</feature>
<dbReference type="Proteomes" id="UP001201873">
    <property type="component" value="Unassembled WGS sequence"/>
</dbReference>
<dbReference type="Pfam" id="PF03466">
    <property type="entry name" value="LysR_substrate"/>
    <property type="match status" value="1"/>
</dbReference>
<proteinExistence type="predicted"/>
<dbReference type="InterPro" id="IPR005119">
    <property type="entry name" value="LysR_subst-bd"/>
</dbReference>
<dbReference type="Gene3D" id="3.40.190.10">
    <property type="entry name" value="Periplasmic binding protein-like II"/>
    <property type="match status" value="2"/>
</dbReference>
<evidence type="ECO:0000313" key="3">
    <source>
        <dbReference type="EMBL" id="MCK9875510.1"/>
    </source>
</evidence>
<evidence type="ECO:0000313" key="4">
    <source>
        <dbReference type="Proteomes" id="UP001201873"/>
    </source>
</evidence>
<dbReference type="SUPFAM" id="SSF53850">
    <property type="entry name" value="Periplasmic binding protein-like II"/>
    <property type="match status" value="1"/>
</dbReference>